<dbReference type="EMBL" id="KU935715">
    <property type="protein sequence ID" value="AND75247.1"/>
    <property type="molecule type" value="Genomic_DNA"/>
</dbReference>
<organism evidence="2 3">
    <name type="scientific">Acinetobacter phage vB_AbaM_ME3</name>
    <dbReference type="NCBI Taxonomy" id="1837876"/>
    <lineage>
        <taxon>Viruses</taxon>
        <taxon>Duplodnaviria</taxon>
        <taxon>Heunggongvirae</taxon>
        <taxon>Uroviricota</taxon>
        <taxon>Caudoviricetes</taxon>
        <taxon>Metrivirus</taxon>
        <taxon>Metrivirus ME3</taxon>
    </lineage>
</organism>
<dbReference type="PANTHER" id="PTHR42850:SF10">
    <property type="entry name" value="SERINE_THREONINE-PROTEIN PHOSPHATASE 1"/>
    <property type="match status" value="1"/>
</dbReference>
<evidence type="ECO:0000259" key="1">
    <source>
        <dbReference type="PROSITE" id="PS00125"/>
    </source>
</evidence>
<dbReference type="Gene3D" id="3.60.21.10">
    <property type="match status" value="1"/>
</dbReference>
<dbReference type="SUPFAM" id="SSF56300">
    <property type="entry name" value="Metallo-dependent phosphatases"/>
    <property type="match status" value="1"/>
</dbReference>
<dbReference type="PANTHER" id="PTHR42850">
    <property type="entry name" value="METALLOPHOSPHOESTERASE"/>
    <property type="match status" value="1"/>
</dbReference>
<dbReference type="OrthoDB" id="22132at10239"/>
<feature type="domain" description="Serine/threonine specific protein phosphatases" evidence="1">
    <location>
        <begin position="71"/>
        <end position="76"/>
    </location>
</feature>
<gene>
    <name evidence="2" type="ORF">ME3_86</name>
</gene>
<keyword evidence="3" id="KW-1185">Reference proteome</keyword>
<dbReference type="GO" id="GO:0008803">
    <property type="term" value="F:bis(5'-nucleosyl)-tetraphosphatase (symmetrical) activity"/>
    <property type="evidence" value="ECO:0007669"/>
    <property type="project" value="TreeGrafter"/>
</dbReference>
<protein>
    <submittedName>
        <fullName evidence="2">Serine/threonine protein phosphatase</fullName>
    </submittedName>
</protein>
<proteinExistence type="predicted"/>
<dbReference type="InterPro" id="IPR006186">
    <property type="entry name" value="Ser/Thr-sp_prot-phosphatase"/>
</dbReference>
<accession>A0A172Q076</accession>
<evidence type="ECO:0000313" key="3">
    <source>
        <dbReference type="Proteomes" id="UP000225947"/>
    </source>
</evidence>
<dbReference type="Pfam" id="PF00149">
    <property type="entry name" value="Metallophos"/>
    <property type="match status" value="1"/>
</dbReference>
<dbReference type="InterPro" id="IPR004843">
    <property type="entry name" value="Calcineurin-like_PHP"/>
</dbReference>
<name>A0A172Q076_9CAUD</name>
<dbReference type="PROSITE" id="PS00125">
    <property type="entry name" value="SER_THR_PHOSPHATASE"/>
    <property type="match status" value="1"/>
</dbReference>
<dbReference type="InterPro" id="IPR029052">
    <property type="entry name" value="Metallo-depent_PP-like"/>
</dbReference>
<dbReference type="GO" id="GO:0110154">
    <property type="term" value="P:RNA decapping"/>
    <property type="evidence" value="ECO:0007669"/>
    <property type="project" value="TreeGrafter"/>
</dbReference>
<dbReference type="Proteomes" id="UP000225947">
    <property type="component" value="Segment"/>
</dbReference>
<dbReference type="GO" id="GO:0016791">
    <property type="term" value="F:phosphatase activity"/>
    <property type="evidence" value="ECO:0007669"/>
    <property type="project" value="TreeGrafter"/>
</dbReference>
<sequence length="235" mass="26632">MLIQKLPPNLIGKDYTVGDIHGCYDLLIQELSRIGFDFNKDRLLSVGDLVDRGTKDLETLSLIKEKWFYSVRGNHEQMMIDALPFYHDQTQENLNSANHHCMNGGQWFVDLPLDAKESCVMLAKSLPILLETVVDGKRIGVVHANIRDSWDSLAESIQQGDKYSVMDSLWSRTRITKSIDSTIKDIDHVFLGHTPIQDIVTLGNTTYLDTGAVFGMKLSIICINDFMKQKVNDKK</sequence>
<evidence type="ECO:0000313" key="2">
    <source>
        <dbReference type="EMBL" id="AND75247.1"/>
    </source>
</evidence>
<reference evidence="3" key="1">
    <citation type="submission" date="2016-03" db="EMBL/GenBank/DDBJ databases">
        <title>Characterization of Acinetobacter baumannii phage vB_AbaM_ME3.</title>
        <authorList>
            <person name="Buttimer C.T.H."/>
            <person name="Elbreki M."/>
            <person name="Coffey A."/>
        </authorList>
    </citation>
    <scope>NUCLEOTIDE SEQUENCE [LARGE SCALE GENOMIC DNA]</scope>
</reference>
<dbReference type="InterPro" id="IPR050126">
    <property type="entry name" value="Ap4A_hydrolase"/>
</dbReference>